<evidence type="ECO:0000256" key="1">
    <source>
        <dbReference type="ARBA" id="ARBA00022723"/>
    </source>
</evidence>
<keyword evidence="1" id="KW-0479">Metal-binding</keyword>
<name>A0AAV9ISF0_CYACA</name>
<dbReference type="Gene3D" id="2.30.40.10">
    <property type="entry name" value="Urease, subunit C, domain 1"/>
    <property type="match status" value="1"/>
</dbReference>
<dbReference type="Proteomes" id="UP001301350">
    <property type="component" value="Unassembled WGS sequence"/>
</dbReference>
<accession>A0AAV9ISF0</accession>
<dbReference type="GO" id="GO:0019239">
    <property type="term" value="F:deaminase activity"/>
    <property type="evidence" value="ECO:0007669"/>
    <property type="project" value="UniProtKB-ARBA"/>
</dbReference>
<dbReference type="InterPro" id="IPR050287">
    <property type="entry name" value="MTA/SAH_deaminase"/>
</dbReference>
<dbReference type="InterPro" id="IPR032466">
    <property type="entry name" value="Metal_Hydrolase"/>
</dbReference>
<keyword evidence="3" id="KW-0862">Zinc</keyword>
<dbReference type="AlphaFoldDB" id="A0AAV9ISF0"/>
<organism evidence="5 6">
    <name type="scientific">Cyanidium caldarium</name>
    <name type="common">Red alga</name>
    <dbReference type="NCBI Taxonomy" id="2771"/>
    <lineage>
        <taxon>Eukaryota</taxon>
        <taxon>Rhodophyta</taxon>
        <taxon>Bangiophyceae</taxon>
        <taxon>Cyanidiales</taxon>
        <taxon>Cyanidiaceae</taxon>
        <taxon>Cyanidium</taxon>
    </lineage>
</organism>
<comment type="caution">
    <text evidence="5">The sequence shown here is derived from an EMBL/GenBank/DDBJ whole genome shotgun (WGS) entry which is preliminary data.</text>
</comment>
<evidence type="ECO:0000259" key="4">
    <source>
        <dbReference type="Pfam" id="PF01979"/>
    </source>
</evidence>
<evidence type="ECO:0000313" key="5">
    <source>
        <dbReference type="EMBL" id="KAK4535015.1"/>
    </source>
</evidence>
<protein>
    <recommendedName>
        <fullName evidence="4">Amidohydrolase-related domain-containing protein</fullName>
    </recommendedName>
</protein>
<evidence type="ECO:0000313" key="6">
    <source>
        <dbReference type="Proteomes" id="UP001301350"/>
    </source>
</evidence>
<reference evidence="5 6" key="1">
    <citation type="submission" date="2022-07" db="EMBL/GenBank/DDBJ databases">
        <title>Genome-wide signatures of adaptation to extreme environments.</title>
        <authorList>
            <person name="Cho C.H."/>
            <person name="Yoon H.S."/>
        </authorList>
    </citation>
    <scope>NUCLEOTIDE SEQUENCE [LARGE SCALE GENOMIC DNA]</scope>
    <source>
        <strain evidence="5 6">DBV 063 E5</strain>
    </source>
</reference>
<evidence type="ECO:0000256" key="3">
    <source>
        <dbReference type="ARBA" id="ARBA00022833"/>
    </source>
</evidence>
<dbReference type="Gene3D" id="3.20.20.140">
    <property type="entry name" value="Metal-dependent hydrolases"/>
    <property type="match status" value="1"/>
</dbReference>
<evidence type="ECO:0000256" key="2">
    <source>
        <dbReference type="ARBA" id="ARBA00022801"/>
    </source>
</evidence>
<keyword evidence="2" id="KW-0378">Hydrolase</keyword>
<dbReference type="SUPFAM" id="SSF51338">
    <property type="entry name" value="Composite domain of metallo-dependent hydrolases"/>
    <property type="match status" value="1"/>
</dbReference>
<dbReference type="GO" id="GO:0016814">
    <property type="term" value="F:hydrolase activity, acting on carbon-nitrogen (but not peptide) bonds, in cyclic amidines"/>
    <property type="evidence" value="ECO:0007669"/>
    <property type="project" value="UniProtKB-ARBA"/>
</dbReference>
<dbReference type="Pfam" id="PF01979">
    <property type="entry name" value="Amidohydro_1"/>
    <property type="match status" value="1"/>
</dbReference>
<dbReference type="InterPro" id="IPR011059">
    <property type="entry name" value="Metal-dep_hydrolase_composite"/>
</dbReference>
<dbReference type="EMBL" id="JANCYW010000003">
    <property type="protein sequence ID" value="KAK4535015.1"/>
    <property type="molecule type" value="Genomic_DNA"/>
</dbReference>
<proteinExistence type="predicted"/>
<dbReference type="InterPro" id="IPR006680">
    <property type="entry name" value="Amidohydro-rel"/>
</dbReference>
<keyword evidence="6" id="KW-1185">Reference proteome</keyword>
<dbReference type="FunFam" id="3.20.20.140:FF:000014">
    <property type="entry name" value="5-methylthioadenosine/S-adenosylhomocysteine deaminase"/>
    <property type="match status" value="1"/>
</dbReference>
<dbReference type="PANTHER" id="PTHR43794:SF11">
    <property type="entry name" value="AMIDOHYDROLASE-RELATED DOMAIN-CONTAINING PROTEIN"/>
    <property type="match status" value="1"/>
</dbReference>
<sequence length="513" mass="55549">MPESPGVSLAEGVARSAAVDGSLSYDAVDADATLLLCPRWLVTMTDRDDGAIRSRRWLEDQAVVLRHGRVLDVLPTEAAVRAYGDRGSARVLHLPHHVVMPGLINAHTHAGMSLLRGCGDDQPLHKWLAGTIWPAEHALVDEAFVRDGTLLAVAEMIRSGCTTLNDMYWFPEETVRVCLEVGMRAVIGMIHIEFASRYADGPREYLQRGEAMLQAFADHPQVAARVYTAEADRARPVPLVHFAYAPHAPYTVSEGALVEIVQRAARVGRRVHMHLHETAEEVRASRVLDRGSSMCHQSVHSGTPLQNLQRLRLLGPQWIAVHAVHLSDEEIRLVAETGASVVHCPSSNLKLASGFCPVPQLLRAGVNVALGTDSAASNNKLDMFSEMRLAALLGKAVADDAVAVDAATALRMATVNGARALALEHCLGRVAPGMAADLVAVRLEGQMESAPTYDVLSSLVYAASREQVTHVWVGGRCLLRDRQLLTIDESALLARVRYQAQRVASLLEGAPAS</sequence>
<feature type="domain" description="Amidohydrolase-related" evidence="4">
    <location>
        <begin position="98"/>
        <end position="476"/>
    </location>
</feature>
<dbReference type="GO" id="GO:0046872">
    <property type="term" value="F:metal ion binding"/>
    <property type="evidence" value="ECO:0007669"/>
    <property type="project" value="UniProtKB-KW"/>
</dbReference>
<dbReference type="CDD" id="cd01298">
    <property type="entry name" value="ATZ_TRZ_like"/>
    <property type="match status" value="1"/>
</dbReference>
<dbReference type="PANTHER" id="PTHR43794">
    <property type="entry name" value="AMINOHYDROLASE SSNA-RELATED"/>
    <property type="match status" value="1"/>
</dbReference>
<dbReference type="SUPFAM" id="SSF51556">
    <property type="entry name" value="Metallo-dependent hydrolases"/>
    <property type="match status" value="1"/>
</dbReference>
<gene>
    <name evidence="5" type="ORF">CDCA_CDCA03G1040</name>
</gene>